<dbReference type="InterPro" id="IPR004524">
    <property type="entry name" value="Asp-tRNA-ligase_1"/>
</dbReference>
<dbReference type="GO" id="GO:0005524">
    <property type="term" value="F:ATP binding"/>
    <property type="evidence" value="ECO:0007669"/>
    <property type="project" value="UniProtKB-KW"/>
</dbReference>
<dbReference type="OrthoDB" id="439710at2759"/>
<reference evidence="8" key="2">
    <citation type="submission" date="2007-04" db="EMBL/GenBank/DDBJ databases">
        <title>The genome of the human body louse.</title>
        <authorList>
            <consortium name="The Human Body Louse Genome Consortium"/>
            <person name="Kirkness E."/>
            <person name="Walenz B."/>
            <person name="Hass B."/>
            <person name="Bruggner R."/>
            <person name="Strausberg R."/>
        </authorList>
    </citation>
    <scope>NUCLEOTIDE SEQUENCE</scope>
    <source>
        <strain evidence="8">USDA</strain>
    </source>
</reference>
<dbReference type="RefSeq" id="XP_002424587.1">
    <property type="nucleotide sequence ID" value="XM_002424542.1"/>
</dbReference>
<accession>E0VEP3</accession>
<dbReference type="NCBIfam" id="NF001750">
    <property type="entry name" value="PRK00476.1"/>
    <property type="match status" value="1"/>
</dbReference>
<keyword evidence="6 8" id="KW-0030">Aminoacyl-tRNA synthetase</keyword>
<evidence type="ECO:0000313" key="10">
    <source>
        <dbReference type="Proteomes" id="UP000009046"/>
    </source>
</evidence>
<keyword evidence="10" id="KW-1185">Reference proteome</keyword>
<dbReference type="PANTHER" id="PTHR22594">
    <property type="entry name" value="ASPARTYL/LYSYL-TRNA SYNTHETASE"/>
    <property type="match status" value="1"/>
</dbReference>
<evidence type="ECO:0000313" key="8">
    <source>
        <dbReference type="EMBL" id="EEB11849.1"/>
    </source>
</evidence>
<dbReference type="PRINTS" id="PR01042">
    <property type="entry name" value="TRNASYNTHASP"/>
</dbReference>
<dbReference type="GO" id="GO:0003676">
    <property type="term" value="F:nucleic acid binding"/>
    <property type="evidence" value="ECO:0007669"/>
    <property type="project" value="InterPro"/>
</dbReference>
<dbReference type="GO" id="GO:0004815">
    <property type="term" value="F:aspartate-tRNA ligase activity"/>
    <property type="evidence" value="ECO:0007669"/>
    <property type="project" value="UniProtKB-EC"/>
</dbReference>
<dbReference type="HAMAP" id="MF_00044">
    <property type="entry name" value="Asp_tRNA_synth_type1"/>
    <property type="match status" value="1"/>
</dbReference>
<keyword evidence="2 8" id="KW-0436">Ligase</keyword>
<dbReference type="PROSITE" id="PS50862">
    <property type="entry name" value="AA_TRNA_LIGASE_II"/>
    <property type="match status" value="1"/>
</dbReference>
<dbReference type="AlphaFoldDB" id="E0VEP3"/>
<evidence type="ECO:0000256" key="3">
    <source>
        <dbReference type="ARBA" id="ARBA00022741"/>
    </source>
</evidence>
<dbReference type="InterPro" id="IPR002312">
    <property type="entry name" value="Asp/Asn-tRNA-synth_IIb"/>
</dbReference>
<dbReference type="EC" id="6.1.1.12" evidence="8"/>
<dbReference type="GO" id="GO:0006422">
    <property type="term" value="P:aspartyl-tRNA aminoacylation"/>
    <property type="evidence" value="ECO:0007669"/>
    <property type="project" value="TreeGrafter"/>
</dbReference>
<dbReference type="EMBL" id="AAZO01001584">
    <property type="status" value="NOT_ANNOTATED_CDS"/>
    <property type="molecule type" value="Genomic_DNA"/>
</dbReference>
<dbReference type="Proteomes" id="UP000009046">
    <property type="component" value="Unassembled WGS sequence"/>
</dbReference>
<dbReference type="SUPFAM" id="SSF55681">
    <property type="entry name" value="Class II aaRS and biotin synthetases"/>
    <property type="match status" value="1"/>
</dbReference>
<evidence type="ECO:0000256" key="6">
    <source>
        <dbReference type="ARBA" id="ARBA00023146"/>
    </source>
</evidence>
<keyword evidence="4" id="KW-0067">ATP-binding</keyword>
<feature type="domain" description="Aminoacyl-transfer RNA synthetases class-II family profile" evidence="7">
    <location>
        <begin position="137"/>
        <end position="552"/>
    </location>
</feature>
<dbReference type="PANTHER" id="PTHR22594:SF5">
    <property type="entry name" value="ASPARTATE--TRNA LIGASE, MITOCHONDRIAL"/>
    <property type="match status" value="1"/>
</dbReference>
<evidence type="ECO:0000256" key="1">
    <source>
        <dbReference type="ARBA" id="ARBA00006303"/>
    </source>
</evidence>
<dbReference type="InterPro" id="IPR047089">
    <property type="entry name" value="Asp-tRNA-ligase_1_N"/>
</dbReference>
<proteinExistence type="inferred from homology"/>
<name>E0VEP3_PEDHC</name>
<dbReference type="VEuPathDB" id="VectorBase:PHUM137290"/>
<sequence length="582" mass="66811">MRTHTCGELDDIHVGQNVCLMGWVEFQRMGKFVLLRDGYGKTQLTIPESKSNFQSLVETLKPESVLLAEGTVFPRPAGQENLKQKTGKIEVIVSDLKVLNMAKNLPFSVRDFNKPNESIRMKYRYLDLRYPNMQHNLRLRSKIIYNMRKYLIEHLDFVEVETPTLFKRTPGGAQEFIVPTEKKGKFYSLVQSPQQFKQLLMIGSIDRYFQIARCYRDEPMRNDRQPEFTQLDIEMSFCDREDIFNLIEELLKNCWPESLGKLKTPFPRLSYEEAMNSYGTDKPDLRFDWKLKDLTSLFSNNINNCVGQFKLKKFWDKKDFAVYGFVGRNGAVSEKTAELICYTYSCELYFISHVKSLKSMQDTLQALFNPIIAAEIKKITEYEKGDVLFLAFGSKKNVVESLGKTRVNFADYLEENGISVFDKNSYCFSWIVDFPLFEIVDDKIQSAHHPFTQPHSKDFDLLEKNPLKVKSLHFDLVLNGNEIGGGSIRITDGNLQKIILEKILNMNAESVSHLIEGLNSGAPPHGGIALGLDRLMTIICKANSIREVIAFPKNRLGQDPLSGAPCDISEDEKKRYHLQISS</sequence>
<keyword evidence="5" id="KW-0648">Protein biosynthesis</keyword>
<gene>
    <name evidence="9" type="primary">8234264</name>
    <name evidence="8" type="ORF">Phum_PHUM137290</name>
</gene>
<dbReference type="STRING" id="121224.E0VEP3"/>
<dbReference type="Pfam" id="PF01336">
    <property type="entry name" value="tRNA_anti-codon"/>
    <property type="match status" value="1"/>
</dbReference>
<dbReference type="InterPro" id="IPR004115">
    <property type="entry name" value="GAD-like_sf"/>
</dbReference>
<dbReference type="EMBL" id="DS235093">
    <property type="protein sequence ID" value="EEB11849.1"/>
    <property type="molecule type" value="Genomic_DNA"/>
</dbReference>
<dbReference type="InterPro" id="IPR004364">
    <property type="entry name" value="Aa-tRNA-synt_II"/>
</dbReference>
<dbReference type="Pfam" id="PF00152">
    <property type="entry name" value="tRNA-synt_2"/>
    <property type="match status" value="1"/>
</dbReference>
<dbReference type="EnsemblMetazoa" id="PHUM137290-RA">
    <property type="protein sequence ID" value="PHUM137290-PA"/>
    <property type="gene ID" value="PHUM137290"/>
</dbReference>
<dbReference type="InterPro" id="IPR006195">
    <property type="entry name" value="aa-tRNA-synth_II"/>
</dbReference>
<dbReference type="CTD" id="8234264"/>
<dbReference type="GO" id="GO:0005739">
    <property type="term" value="C:mitochondrion"/>
    <property type="evidence" value="ECO:0007669"/>
    <property type="project" value="TreeGrafter"/>
</dbReference>
<dbReference type="Gene3D" id="3.30.1360.30">
    <property type="entry name" value="GAD-like domain"/>
    <property type="match status" value="1"/>
</dbReference>
<dbReference type="GeneID" id="8234264"/>
<dbReference type="InParanoid" id="E0VEP3"/>
<reference evidence="9" key="3">
    <citation type="submission" date="2020-05" db="UniProtKB">
        <authorList>
            <consortium name="EnsemblMetazoa"/>
        </authorList>
    </citation>
    <scope>IDENTIFICATION</scope>
    <source>
        <strain evidence="9">USDA</strain>
    </source>
</reference>
<dbReference type="SUPFAM" id="SSF55261">
    <property type="entry name" value="GAD domain-like"/>
    <property type="match status" value="1"/>
</dbReference>
<evidence type="ECO:0000256" key="4">
    <source>
        <dbReference type="ARBA" id="ARBA00022840"/>
    </source>
</evidence>
<evidence type="ECO:0000256" key="2">
    <source>
        <dbReference type="ARBA" id="ARBA00022598"/>
    </source>
</evidence>
<evidence type="ECO:0000313" key="9">
    <source>
        <dbReference type="EnsemblMetazoa" id="PHUM137290-PA"/>
    </source>
</evidence>
<protein>
    <submittedName>
        <fullName evidence="8 9">Aspartyl-tRNA synthetase, putative</fullName>
        <ecNumber evidence="8">6.1.1.12</ecNumber>
    </submittedName>
</protein>
<keyword evidence="3" id="KW-0547">Nucleotide-binding</keyword>
<dbReference type="FunCoup" id="E0VEP3">
    <property type="interactions" value="1669"/>
</dbReference>
<reference evidence="8" key="1">
    <citation type="submission" date="2007-04" db="EMBL/GenBank/DDBJ databases">
        <title>Annotation of Pediculus humanus corporis strain USDA.</title>
        <authorList>
            <person name="Kirkness E."/>
            <person name="Hannick L."/>
            <person name="Hass B."/>
            <person name="Bruggner R."/>
            <person name="Lawson D."/>
            <person name="Bidwell S."/>
            <person name="Joardar V."/>
            <person name="Caler E."/>
            <person name="Walenz B."/>
            <person name="Inman J."/>
            <person name="Schobel S."/>
            <person name="Galinsky K."/>
            <person name="Amedeo P."/>
            <person name="Strausberg R."/>
        </authorList>
    </citation>
    <scope>NUCLEOTIDE SEQUENCE</scope>
    <source>
        <strain evidence="8">USDA</strain>
    </source>
</reference>
<dbReference type="OMA" id="LCGWVDR"/>
<evidence type="ECO:0000259" key="7">
    <source>
        <dbReference type="PROSITE" id="PS50862"/>
    </source>
</evidence>
<dbReference type="HOGENOM" id="CLU_014330_3_1_1"/>
<dbReference type="InterPro" id="IPR004365">
    <property type="entry name" value="NA-bd_OB_tRNA"/>
</dbReference>
<evidence type="ECO:0000256" key="5">
    <source>
        <dbReference type="ARBA" id="ARBA00022917"/>
    </source>
</evidence>
<dbReference type="InterPro" id="IPR012340">
    <property type="entry name" value="NA-bd_OB-fold"/>
</dbReference>
<dbReference type="eggNOG" id="KOG2411">
    <property type="taxonomic scope" value="Eukaryota"/>
</dbReference>
<comment type="similarity">
    <text evidence="1">Belongs to the class-II aminoacyl-tRNA synthetase family. Type 1 subfamily.</text>
</comment>
<dbReference type="Gene3D" id="3.30.930.10">
    <property type="entry name" value="Bira Bifunctional Protein, Domain 2"/>
    <property type="match status" value="1"/>
</dbReference>
<dbReference type="Gene3D" id="2.40.50.140">
    <property type="entry name" value="Nucleic acid-binding proteins"/>
    <property type="match status" value="1"/>
</dbReference>
<dbReference type="NCBIfam" id="TIGR00459">
    <property type="entry name" value="aspS_bact"/>
    <property type="match status" value="1"/>
</dbReference>
<dbReference type="InterPro" id="IPR045864">
    <property type="entry name" value="aa-tRNA-synth_II/BPL/LPL"/>
</dbReference>
<organism>
    <name type="scientific">Pediculus humanus subsp. corporis</name>
    <name type="common">Body louse</name>
    <dbReference type="NCBI Taxonomy" id="121224"/>
    <lineage>
        <taxon>Eukaryota</taxon>
        <taxon>Metazoa</taxon>
        <taxon>Ecdysozoa</taxon>
        <taxon>Arthropoda</taxon>
        <taxon>Hexapoda</taxon>
        <taxon>Insecta</taxon>
        <taxon>Pterygota</taxon>
        <taxon>Neoptera</taxon>
        <taxon>Paraneoptera</taxon>
        <taxon>Psocodea</taxon>
        <taxon>Troctomorpha</taxon>
        <taxon>Phthiraptera</taxon>
        <taxon>Anoplura</taxon>
        <taxon>Pediculidae</taxon>
        <taxon>Pediculus</taxon>
    </lineage>
</organism>
<dbReference type="CDD" id="cd04317">
    <property type="entry name" value="EcAspRS_like_N"/>
    <property type="match status" value="1"/>
</dbReference>
<dbReference type="KEGG" id="phu:Phum_PHUM137290"/>
<dbReference type="SUPFAM" id="SSF50249">
    <property type="entry name" value="Nucleic acid-binding proteins"/>
    <property type="match status" value="1"/>
</dbReference>